<evidence type="ECO:0000256" key="19">
    <source>
        <dbReference type="ARBA" id="ARBA00032637"/>
    </source>
</evidence>
<keyword evidence="12 21" id="KW-1133">Transmembrane helix</keyword>
<dbReference type="FunFam" id="3.30.70.1230:FF:000022">
    <property type="entry name" value="Receptor-type adenylate cyclase GRESAG 4, putative"/>
    <property type="match status" value="1"/>
</dbReference>
<dbReference type="Gene3D" id="3.40.50.2300">
    <property type="match status" value="2"/>
</dbReference>
<evidence type="ECO:0000256" key="8">
    <source>
        <dbReference type="ARBA" id="ARBA00022723"/>
    </source>
</evidence>
<evidence type="ECO:0000259" key="23">
    <source>
        <dbReference type="PROSITE" id="PS50125"/>
    </source>
</evidence>
<dbReference type="Gene3D" id="3.30.70.1230">
    <property type="entry name" value="Nucleotide cyclase"/>
    <property type="match status" value="1"/>
</dbReference>
<keyword evidence="15 24" id="KW-0675">Receptor</keyword>
<evidence type="ECO:0000256" key="15">
    <source>
        <dbReference type="ARBA" id="ARBA00023170"/>
    </source>
</evidence>
<dbReference type="InterPro" id="IPR029787">
    <property type="entry name" value="Nucleotide_cyclase"/>
</dbReference>
<dbReference type="Proteomes" id="UP000009027">
    <property type="component" value="Unassembled WGS sequence"/>
</dbReference>
<evidence type="ECO:0000256" key="5">
    <source>
        <dbReference type="ARBA" id="ARBA00005381"/>
    </source>
</evidence>
<keyword evidence="7 21" id="KW-0812">Transmembrane</keyword>
<evidence type="ECO:0000256" key="12">
    <source>
        <dbReference type="ARBA" id="ARBA00022989"/>
    </source>
</evidence>
<feature type="transmembrane region" description="Helical" evidence="21">
    <location>
        <begin position="828"/>
        <end position="856"/>
    </location>
</feature>
<sequence length="1289" mass="142859">MRLAAGRAEELSGLHFMHGIRGWWCILLATLLLRPVSVVCDCETVNSTGETRVVIVSLMSNKYIDKRTTDSLETGFNASLQARKRDKKLAANVSFITLTQNQNPEQVLRSCIGNKSGLVVAYGPMGDAQTVQMRSVLKELDVVGFAPFTGSTEVRGWNPHLYFLRPAPAAELATLIRYALAYLRVQRLGFMYLRGVSYGEKEYNHGVEWLAQMDYKLCCVFSVSSSLDKPVDDNVFDTTYEQFIMAKPQAVLLFGSPIHDTKKFIKRLLKDKRASETYLLAPVYIQIIVTQEALSSSEKFFSGRALVTGTTPLAHDVHYDGIKRYRKEMEAHIFRAHSNNGQGGLKNLYADENHGTHMAHGWIVGEVLTQALSSKDWLASQSVFRESLFNQRRYIVDDLVFGDFGGECNDNVAALGAMCRCNQGGNVVFMKRVLPDLRVQAFRAGCITVGASNCYVSAMRLHPPLNGLFIFMEDNSIALRANSAMFSSAITLNGDGKLGSTDRLFTHMLNTTVSNATTALREDMDTKIATAVFGVVEDSVLSFQNMTFIDPIPLVPRLNSYRREVIHLSPTVEQQFFVLAEYLVYRGSTRPRAVVCSDDAANFIDVLHETMVAHGGSLGITTRLDVGSGMKQHLPTTGDVFVVGLSPSDAVVLAEHLKEHQGVRVLLLFSEFALYYDILAAVFQGGVGADRLLFASHLPHWAATNSNSTTVKKYHAAVGDPKRWSPLSLLGFTTARVMQEVAQHQDRMNPRSLADYFYANIAVGVDDMHYGPFDGNKCITADNLRQSGCVVNYGATHIAVWSMARALDASVKETFPARTPSMVYRSSMVLGLAIPTFVGVTMMSLILILIFIGVLVMQCSKRSVRDNRNAPKEPTAPVTLVFTDIESSTALWAACPELMPDAVAAHHRLIRSLIVRHRCYEVKTIGDSFMIACRSPFAAVQLVRDLQQQFLVFNWNTSAIDESYREFEQQRADEDADYVPPTAHLDPEAYWQLWSGLRVRAGVHTGLCDVQYDEVTKGYDYYGSTSNTAARTESVANGGQVLLTRATYMAMTASERVQLDVTPLGAVPLRGVPKPVEMYQLNAVPGRTFAALRLDLNEQETVVESSATPTSESDSVLSEPNQYAATMAVSIHALLSTFTSHHRKQILLSCCERWRVLSSKHREEWNEETYKDAVRRVASAVGQVLEVRAKKGKNFELLDIALSEGRTPRNSVTLRRGSHSQPGHEHRTEARRISYFTTGSGSHTRVSRASTDPSIRDGIVANNTAQATRPHPFEDAVAEKVWTVSALQS</sequence>
<dbReference type="CDD" id="cd07556">
    <property type="entry name" value="Nucleotidyl_cyc_III"/>
    <property type="match status" value="1"/>
</dbReference>
<reference evidence="24 25" key="1">
    <citation type="journal article" date="2012" name="Proc. Natl. Acad. Sci. U.S.A.">
        <title>Antigenic diversity is generated by distinct evolutionary mechanisms in African trypanosome species.</title>
        <authorList>
            <person name="Jackson A.P."/>
            <person name="Berry A."/>
            <person name="Aslett M."/>
            <person name="Allison H.C."/>
            <person name="Burton P."/>
            <person name="Vavrova-Anderson J."/>
            <person name="Brown R."/>
            <person name="Browne H."/>
            <person name="Corton N."/>
            <person name="Hauser H."/>
            <person name="Gamble J."/>
            <person name="Gilderthorp R."/>
            <person name="Marcello L."/>
            <person name="McQuillan J."/>
            <person name="Otto T.D."/>
            <person name="Quail M.A."/>
            <person name="Sanders M.J."/>
            <person name="van Tonder A."/>
            <person name="Ginger M.L."/>
            <person name="Field M.C."/>
            <person name="Barry J.D."/>
            <person name="Hertz-Fowler C."/>
            <person name="Berriman M."/>
        </authorList>
    </citation>
    <scope>NUCLEOTIDE SEQUENCE</scope>
    <source>
        <strain evidence="24 25">Y486</strain>
    </source>
</reference>
<dbReference type="GO" id="GO:0035556">
    <property type="term" value="P:intracellular signal transduction"/>
    <property type="evidence" value="ECO:0007669"/>
    <property type="project" value="InterPro"/>
</dbReference>
<keyword evidence="10" id="KW-0067">ATP-binding</keyword>
<evidence type="ECO:0000256" key="2">
    <source>
        <dbReference type="ARBA" id="ARBA00001946"/>
    </source>
</evidence>
<dbReference type="PROSITE" id="PS50125">
    <property type="entry name" value="GUANYLATE_CYCLASE_2"/>
    <property type="match status" value="1"/>
</dbReference>
<keyword evidence="8" id="KW-0479">Metal-binding</keyword>
<evidence type="ECO:0000256" key="13">
    <source>
        <dbReference type="ARBA" id="ARBA00022998"/>
    </source>
</evidence>
<feature type="chain" id="PRO_5003389270" description="adenylate cyclase" evidence="22">
    <location>
        <begin position="41"/>
        <end position="1289"/>
    </location>
</feature>
<dbReference type="EC" id="4.6.1.1" evidence="6"/>
<comment type="cofactor">
    <cofactor evidence="2">
        <name>Mg(2+)</name>
        <dbReference type="ChEBI" id="CHEBI:18420"/>
    </cofactor>
</comment>
<keyword evidence="17" id="KW-0456">Lyase</keyword>
<evidence type="ECO:0000256" key="17">
    <source>
        <dbReference type="ARBA" id="ARBA00023239"/>
    </source>
</evidence>
<evidence type="ECO:0000256" key="9">
    <source>
        <dbReference type="ARBA" id="ARBA00022741"/>
    </source>
</evidence>
<gene>
    <name evidence="24" type="ORF">TvY486_0000650</name>
</gene>
<keyword evidence="14 21" id="KW-0472">Membrane</keyword>
<evidence type="ECO:0000256" key="21">
    <source>
        <dbReference type="SAM" id="Phobius"/>
    </source>
</evidence>
<comment type="similarity">
    <text evidence="5">Belongs to the adenylyl cyclase class-3 family.</text>
</comment>
<name>F9WKT7_TRYVY</name>
<dbReference type="InterPro" id="IPR057398">
    <property type="entry name" value="GRESAG4.1/3_peripasmic_2"/>
</dbReference>
<dbReference type="PANTHER" id="PTHR43081:SF1">
    <property type="entry name" value="ADENYLATE CYCLASE, TERMINAL-DIFFERENTIATION SPECIFIC"/>
    <property type="match status" value="1"/>
</dbReference>
<evidence type="ECO:0000256" key="18">
    <source>
        <dbReference type="ARBA" id="ARBA00032597"/>
    </source>
</evidence>
<organism evidence="24 25">
    <name type="scientific">Trypanosoma vivax (strain Y486)</name>
    <dbReference type="NCBI Taxonomy" id="1055687"/>
    <lineage>
        <taxon>Eukaryota</taxon>
        <taxon>Discoba</taxon>
        <taxon>Euglenozoa</taxon>
        <taxon>Kinetoplastea</taxon>
        <taxon>Metakinetoplastina</taxon>
        <taxon>Trypanosomatida</taxon>
        <taxon>Trypanosomatidae</taxon>
        <taxon>Trypanosoma</taxon>
        <taxon>Duttonella</taxon>
    </lineage>
</organism>
<evidence type="ECO:0000313" key="24">
    <source>
        <dbReference type="EMBL" id="CCD18113.1"/>
    </source>
</evidence>
<feature type="domain" description="Guanylate cyclase" evidence="23">
    <location>
        <begin position="879"/>
        <end position="1033"/>
    </location>
</feature>
<protein>
    <recommendedName>
        <fullName evidence="6">adenylate cyclase</fullName>
        <ecNumber evidence="6">4.6.1.1</ecNumber>
    </recommendedName>
    <alternativeName>
        <fullName evidence="18">ATP pyrophosphate-lyase</fullName>
    </alternativeName>
    <alternativeName>
        <fullName evidence="19">Adenylyl cyclase</fullName>
    </alternativeName>
</protein>
<keyword evidence="25" id="KW-1185">Reference proteome</keyword>
<evidence type="ECO:0000256" key="7">
    <source>
        <dbReference type="ARBA" id="ARBA00022692"/>
    </source>
</evidence>
<feature type="region of interest" description="Disordered" evidence="20">
    <location>
        <begin position="1209"/>
        <end position="1228"/>
    </location>
</feature>
<dbReference type="SUPFAM" id="SSF53822">
    <property type="entry name" value="Periplasmic binding protein-like I"/>
    <property type="match status" value="2"/>
</dbReference>
<dbReference type="InterPro" id="IPR028082">
    <property type="entry name" value="Peripla_BP_I"/>
</dbReference>
<dbReference type="SMART" id="SM00044">
    <property type="entry name" value="CYCc"/>
    <property type="match status" value="1"/>
</dbReference>
<dbReference type="GO" id="GO:0016020">
    <property type="term" value="C:membrane"/>
    <property type="evidence" value="ECO:0007669"/>
    <property type="project" value="UniProtKB-SubCell"/>
</dbReference>
<evidence type="ECO:0000313" key="25">
    <source>
        <dbReference type="Proteomes" id="UP000009027"/>
    </source>
</evidence>
<dbReference type="GO" id="GO:0046872">
    <property type="term" value="F:metal ion binding"/>
    <property type="evidence" value="ECO:0007669"/>
    <property type="project" value="UniProtKB-KW"/>
</dbReference>
<dbReference type="EMBL" id="CAEX01000406">
    <property type="protein sequence ID" value="CCD18113.1"/>
    <property type="molecule type" value="Genomic_DNA"/>
</dbReference>
<dbReference type="GO" id="GO:0005524">
    <property type="term" value="F:ATP binding"/>
    <property type="evidence" value="ECO:0007669"/>
    <property type="project" value="UniProtKB-KW"/>
</dbReference>
<dbReference type="Pfam" id="PF25495">
    <property type="entry name" value="Peripla_BP_A-cyclase_1"/>
    <property type="match status" value="1"/>
</dbReference>
<comment type="function">
    <text evidence="3">Could act as a receptor for an unknown ligand.</text>
</comment>
<evidence type="ECO:0000256" key="4">
    <source>
        <dbReference type="ARBA" id="ARBA00004141"/>
    </source>
</evidence>
<dbReference type="Pfam" id="PF00211">
    <property type="entry name" value="Guanylate_cyc"/>
    <property type="match status" value="1"/>
</dbReference>
<keyword evidence="11" id="KW-0460">Magnesium</keyword>
<evidence type="ECO:0000256" key="16">
    <source>
        <dbReference type="ARBA" id="ARBA00023180"/>
    </source>
</evidence>
<feature type="signal peptide" evidence="22">
    <location>
        <begin position="1"/>
        <end position="40"/>
    </location>
</feature>
<dbReference type="InterPro" id="IPR001054">
    <property type="entry name" value="A/G_cyclase"/>
</dbReference>
<keyword evidence="22" id="KW-0732">Signal</keyword>
<keyword evidence="13" id="KW-0115">cAMP biosynthesis</keyword>
<dbReference type="SUPFAM" id="SSF55073">
    <property type="entry name" value="Nucleotide cyclase"/>
    <property type="match status" value="1"/>
</dbReference>
<evidence type="ECO:0000256" key="22">
    <source>
        <dbReference type="SAM" id="SignalP"/>
    </source>
</evidence>
<keyword evidence="16" id="KW-0325">Glycoprotein</keyword>
<proteinExistence type="inferred from homology"/>
<dbReference type="InterPro" id="IPR050697">
    <property type="entry name" value="Adenylyl/Guanylyl_Cyclase_3/4"/>
</dbReference>
<dbReference type="Pfam" id="PF25493">
    <property type="entry name" value="Peripla_BP_A-cyclase"/>
    <property type="match status" value="1"/>
</dbReference>
<evidence type="ECO:0000256" key="3">
    <source>
        <dbReference type="ARBA" id="ARBA00002708"/>
    </source>
</evidence>
<comment type="catalytic activity">
    <reaction evidence="1">
        <text>ATP = 3',5'-cyclic AMP + diphosphate</text>
        <dbReference type="Rhea" id="RHEA:15389"/>
        <dbReference type="ChEBI" id="CHEBI:30616"/>
        <dbReference type="ChEBI" id="CHEBI:33019"/>
        <dbReference type="ChEBI" id="CHEBI:58165"/>
        <dbReference type="EC" id="4.6.1.1"/>
    </reaction>
</comment>
<evidence type="ECO:0000256" key="1">
    <source>
        <dbReference type="ARBA" id="ARBA00001593"/>
    </source>
</evidence>
<evidence type="ECO:0000256" key="14">
    <source>
        <dbReference type="ARBA" id="ARBA00023136"/>
    </source>
</evidence>
<dbReference type="InterPro" id="IPR057399">
    <property type="entry name" value="GRESAG4.1/3_peripasmic_1"/>
</dbReference>
<evidence type="ECO:0000256" key="6">
    <source>
        <dbReference type="ARBA" id="ARBA00012201"/>
    </source>
</evidence>
<evidence type="ECO:0000256" key="20">
    <source>
        <dbReference type="SAM" id="MobiDB-lite"/>
    </source>
</evidence>
<dbReference type="GO" id="GO:0006171">
    <property type="term" value="P:cAMP biosynthetic process"/>
    <property type="evidence" value="ECO:0007669"/>
    <property type="project" value="UniProtKB-KW"/>
</dbReference>
<evidence type="ECO:0000256" key="11">
    <source>
        <dbReference type="ARBA" id="ARBA00022842"/>
    </source>
</evidence>
<keyword evidence="9" id="KW-0547">Nucleotide-binding</keyword>
<accession>F9WKT7</accession>
<dbReference type="GO" id="GO:0004016">
    <property type="term" value="F:adenylate cyclase activity"/>
    <property type="evidence" value="ECO:0007669"/>
    <property type="project" value="UniProtKB-EC"/>
</dbReference>
<comment type="subcellular location">
    <subcellularLocation>
        <location evidence="4">Membrane</location>
        <topology evidence="4">Multi-pass membrane protein</topology>
    </subcellularLocation>
</comment>
<dbReference type="PANTHER" id="PTHR43081">
    <property type="entry name" value="ADENYLATE CYCLASE, TERMINAL-DIFFERENTIATION SPECIFIC-RELATED"/>
    <property type="match status" value="1"/>
</dbReference>
<evidence type="ECO:0000256" key="10">
    <source>
        <dbReference type="ARBA" id="ARBA00022840"/>
    </source>
</evidence>